<protein>
    <submittedName>
        <fullName evidence="1">Uncharacterized protein</fullName>
    </submittedName>
</protein>
<dbReference type="RefSeq" id="WP_088820480.1">
    <property type="nucleotide sequence ID" value="NZ_CP019964.1"/>
</dbReference>
<keyword evidence="2" id="KW-1185">Reference proteome</keyword>
<dbReference type="EMBL" id="CP019964">
    <property type="protein sequence ID" value="ASI14185.1"/>
    <property type="molecule type" value="Genomic_DNA"/>
</dbReference>
<reference evidence="1 2" key="1">
    <citation type="journal article" date="2017" name="Nat. Commun.">
        <title>'ARMAN' archaea depend on association with euryarchaeal host in culture and in situ.</title>
        <authorList>
            <person name="Golyshina O."/>
            <person name="Toshchakov S."/>
            <person name="Makarova K."/>
            <person name="Gavrilov S."/>
            <person name="Korzhenkov A."/>
            <person name="La Cono V."/>
            <person name="Arcadi E."/>
            <person name="Nechitaylo T."/>
            <person name="Ferrer M."/>
            <person name="Kublanov I."/>
            <person name="Wolf Y."/>
            <person name="Yakimov M."/>
            <person name="Golyshin P."/>
            <person name="Slesarev A."/>
            <person name="Kozyavkin S."/>
        </authorList>
    </citation>
    <scope>NUCLEOTIDE SEQUENCE [LARGE SCALE GENOMIC DNA]</scope>
    <source>
        <strain evidence="1 2">Mia14</strain>
    </source>
</reference>
<proteinExistence type="predicted"/>
<dbReference type="AlphaFoldDB" id="A0A218NP01"/>
<gene>
    <name evidence="1" type="ORF">Mia14_0910</name>
</gene>
<evidence type="ECO:0000313" key="2">
    <source>
        <dbReference type="Proteomes" id="UP000197679"/>
    </source>
</evidence>
<dbReference type="Proteomes" id="UP000197679">
    <property type="component" value="Chromosome"/>
</dbReference>
<accession>A0A218NP01</accession>
<organism evidence="1 2">
    <name type="scientific">Candidatus Mancarchaeum acidiphilum</name>
    <dbReference type="NCBI Taxonomy" id="1920749"/>
    <lineage>
        <taxon>Archaea</taxon>
        <taxon>Candidatus Micrarchaeota</taxon>
        <taxon>Candidatus Mancarchaeum</taxon>
    </lineage>
</organism>
<name>A0A218NP01_9ARCH</name>
<sequence length="300" mass="34672">MQDKTKNVDKSKGLVFEVKPEYLKMLDTLLDKKSSKEIINLLKLVDYYNLNDEIKNLTASLIGIASHVNDNNMNDLEEYYNSSLNDFGKMIDSQVKKIGVGKPDFLKLNKQYVELNKKLNGILKGKSYMDPRKVDELLDPLNSLVDQMNLPKTAEYLKAFDKQMLEKLKNACTKDDKFFAVPFMLVLYHSSENKLYGISKLNYISGKLDEFAKNGLAGNEILDYLLHEIRSNYEDVLESGIIKENPFKDLSNESVALNLLFNYKFRLLSVNGEEPKTLESIEIDDYKYKKMERDNSDMYQ</sequence>
<dbReference type="KEGG" id="marh:Mia14_0910"/>
<evidence type="ECO:0000313" key="1">
    <source>
        <dbReference type="EMBL" id="ASI14185.1"/>
    </source>
</evidence>
<dbReference type="GeneID" id="33314448"/>